<keyword evidence="2" id="KW-1185">Reference proteome</keyword>
<reference evidence="2" key="1">
    <citation type="submission" date="2015-06" db="EMBL/GenBank/DDBJ databases">
        <title>Expansion of signal transduction pathways in fungi by whole-genome duplication.</title>
        <authorList>
            <consortium name="DOE Joint Genome Institute"/>
            <person name="Corrochano L.M."/>
            <person name="Kuo A."/>
            <person name="Marcet-Houben M."/>
            <person name="Polaino S."/>
            <person name="Salamov A."/>
            <person name="Villalobos J.M."/>
            <person name="Alvarez M.I."/>
            <person name="Avalos J."/>
            <person name="Benito E.P."/>
            <person name="Benoit I."/>
            <person name="Burger G."/>
            <person name="Camino L.P."/>
            <person name="Canovas D."/>
            <person name="Cerda-Olmedo E."/>
            <person name="Cheng J.-F."/>
            <person name="Dominguez A."/>
            <person name="Elias M."/>
            <person name="Eslava A.P."/>
            <person name="Glaser F."/>
            <person name="Grimwood J."/>
            <person name="Gutierrez G."/>
            <person name="Heitman J."/>
            <person name="Henrissat B."/>
            <person name="Iturriaga E.A."/>
            <person name="Lang B.F."/>
            <person name="Lavin J.L."/>
            <person name="Lee S."/>
            <person name="Li W."/>
            <person name="Lindquist E."/>
            <person name="Lopez-Garcia S."/>
            <person name="Luque E.M."/>
            <person name="Marcos A.T."/>
            <person name="Martin J."/>
            <person name="McCluskey K."/>
            <person name="Medina H.R."/>
            <person name="Miralles-Duran A."/>
            <person name="Miyazaki A."/>
            <person name="Munoz-Torres E."/>
            <person name="Oguiza J.A."/>
            <person name="Ohm R."/>
            <person name="Olmedo M."/>
            <person name="Orejas M."/>
            <person name="Ortiz-Castellanos L."/>
            <person name="Pisabarro A.G."/>
            <person name="Rodriguez-Romero J."/>
            <person name="Ruiz-Herrera J."/>
            <person name="Ruiz-Vazquez R."/>
            <person name="Sanz C."/>
            <person name="Schackwitz W."/>
            <person name="Schmutz J."/>
            <person name="Shahriari M."/>
            <person name="Shelest E."/>
            <person name="Silva-Franco F."/>
            <person name="Soanes D."/>
            <person name="Syed K."/>
            <person name="Tagua V.G."/>
            <person name="Talbot N.J."/>
            <person name="Thon M."/>
            <person name="De vries R.P."/>
            <person name="Wiebenga A."/>
            <person name="Yadav J.S."/>
            <person name="Braun E.L."/>
            <person name="Baker S."/>
            <person name="Garre V."/>
            <person name="Horwitz B."/>
            <person name="Torres-Martinez S."/>
            <person name="Idnurm A."/>
            <person name="Herrera-Estrella A."/>
            <person name="Gabaldon T."/>
            <person name="Grigoriev I.V."/>
        </authorList>
    </citation>
    <scope>NUCLEOTIDE SEQUENCE [LARGE SCALE GENOMIC DNA]</scope>
    <source>
        <strain evidence="2">NRRL 1555(-)</strain>
    </source>
</reference>
<dbReference type="InParanoid" id="A0A167MIW6"/>
<proteinExistence type="predicted"/>
<organism evidence="1 2">
    <name type="scientific">Phycomyces blakesleeanus (strain ATCC 8743b / DSM 1359 / FGSC 10004 / NBRC 33097 / NRRL 1555)</name>
    <dbReference type="NCBI Taxonomy" id="763407"/>
    <lineage>
        <taxon>Eukaryota</taxon>
        <taxon>Fungi</taxon>
        <taxon>Fungi incertae sedis</taxon>
        <taxon>Mucoromycota</taxon>
        <taxon>Mucoromycotina</taxon>
        <taxon>Mucoromycetes</taxon>
        <taxon>Mucorales</taxon>
        <taxon>Phycomycetaceae</taxon>
        <taxon>Phycomyces</taxon>
    </lineage>
</organism>
<sequence>MNFVCLEIRGLFTSEHSSRRRMRTLPQTRVYFSQDLSYSIIVRHWLVSFEICSIANYNSATLFESISIVKYKKALVADLLYMGLYKLQCTLVHKKNKFLKPFVVYLKQRKLSTSIYHDKSFVTIDQMETFL</sequence>
<dbReference type="Proteomes" id="UP000077315">
    <property type="component" value="Unassembled WGS sequence"/>
</dbReference>
<dbReference type="AlphaFoldDB" id="A0A167MIW6"/>
<dbReference type="RefSeq" id="XP_018290996.1">
    <property type="nucleotide sequence ID" value="XM_018441398.1"/>
</dbReference>
<evidence type="ECO:0000313" key="2">
    <source>
        <dbReference type="Proteomes" id="UP000077315"/>
    </source>
</evidence>
<accession>A0A167MIW6</accession>
<dbReference type="EMBL" id="KV440982">
    <property type="protein sequence ID" value="OAD72956.1"/>
    <property type="molecule type" value="Genomic_DNA"/>
</dbReference>
<dbReference type="GeneID" id="29002304"/>
<dbReference type="VEuPathDB" id="FungiDB:PHYBLDRAFT_65115"/>
<protein>
    <submittedName>
        <fullName evidence="1">Uncharacterized protein</fullName>
    </submittedName>
</protein>
<name>A0A167MIW6_PHYB8</name>
<evidence type="ECO:0000313" key="1">
    <source>
        <dbReference type="EMBL" id="OAD72956.1"/>
    </source>
</evidence>
<gene>
    <name evidence="1" type="ORF">PHYBLDRAFT_65115</name>
</gene>